<sequence length="585" mass="63197">MALSLHGLRVKIAAAAMIKYGARRASLLPGGRRAVLGAAGRIQPTGQDEESGSYRGLLAQMLRDAVEAGNCAGERGLVYDPIAGLVSGPLSSLQELAVAEACFTEDPSSAKNQWRLGRVLFAAGDTSRGLDLMESAVTADPTPAKLVALAAACRKPYIARFEQALELYQQALELNPNDLRAVEGIINAGARSSFDWPLIWSGAAQLKPGRSPLADPLFWSRVESIFAQDPSPDAITAAEAALDAVAEQAHRLHQLLLEVLIVRMQFLRRFRVAAALRDAMARNRVKELGGIPLESPLWFKHLLGAYAQLGQLQKAAAAAERPPVDAATALTRLQLAKLRADVALMAGDASALQAHAAARRTEFPLPGDDAMLSLVQDRRVAVVGPAATEEDLGELIDSYDVVVRTRARGPVSPAEARRSGTRTDIAYYNGRDLGAMWEDAGAAAEAGDLKLAVARPFYATLVEEQPEWLRFTRSEFGLYFRGTSLGLQRMVYDLLQFAPAEIALFGADFYAGERSYPPGYRTHSGFGPHSPLNDIVMVHDLVFERRLMQAFCATGIVVPQGVAAEVLDLPEAEYIDRLEHSSGLH</sequence>
<keyword evidence="4" id="KW-1185">Reference proteome</keyword>
<dbReference type="RefSeq" id="WP_192594576.1">
    <property type="nucleotide sequence ID" value="NZ_BAAALJ010000017.1"/>
</dbReference>
<dbReference type="PROSITE" id="PS50206">
    <property type="entry name" value="RHODANESE_3"/>
    <property type="match status" value="1"/>
</dbReference>
<proteinExistence type="predicted"/>
<evidence type="ECO:0000256" key="1">
    <source>
        <dbReference type="PROSITE-ProRule" id="PRU00339"/>
    </source>
</evidence>
<dbReference type="Proteomes" id="UP000643525">
    <property type="component" value="Unassembled WGS sequence"/>
</dbReference>
<organism evidence="3 4">
    <name type="scientific">Nesterenkonia lutea</name>
    <dbReference type="NCBI Taxonomy" id="272919"/>
    <lineage>
        <taxon>Bacteria</taxon>
        <taxon>Bacillati</taxon>
        <taxon>Actinomycetota</taxon>
        <taxon>Actinomycetes</taxon>
        <taxon>Micrococcales</taxon>
        <taxon>Micrococcaceae</taxon>
        <taxon>Nesterenkonia</taxon>
    </lineage>
</organism>
<dbReference type="InterPro" id="IPR011990">
    <property type="entry name" value="TPR-like_helical_dom_sf"/>
</dbReference>
<comment type="caution">
    <text evidence="3">The sequence shown here is derived from an EMBL/GenBank/DDBJ whole genome shotgun (WGS) entry which is preliminary data.</text>
</comment>
<evidence type="ECO:0000313" key="3">
    <source>
        <dbReference type="EMBL" id="MBE1523420.1"/>
    </source>
</evidence>
<feature type="domain" description="Rhodanese" evidence="2">
    <location>
        <begin position="6"/>
        <end position="44"/>
    </location>
</feature>
<reference evidence="3 4" key="1">
    <citation type="submission" date="2020-10" db="EMBL/GenBank/DDBJ databases">
        <title>Sequencing the genomes of 1000 actinobacteria strains.</title>
        <authorList>
            <person name="Klenk H.-P."/>
        </authorList>
    </citation>
    <scope>NUCLEOTIDE SEQUENCE [LARGE SCALE GENOMIC DNA]</scope>
    <source>
        <strain evidence="3 4">DSM 15666</strain>
    </source>
</reference>
<feature type="repeat" description="TPR" evidence="1">
    <location>
        <begin position="145"/>
        <end position="178"/>
    </location>
</feature>
<dbReference type="SUPFAM" id="SSF48452">
    <property type="entry name" value="TPR-like"/>
    <property type="match status" value="1"/>
</dbReference>
<evidence type="ECO:0000259" key="2">
    <source>
        <dbReference type="PROSITE" id="PS50206"/>
    </source>
</evidence>
<dbReference type="InterPro" id="IPR001763">
    <property type="entry name" value="Rhodanese-like_dom"/>
</dbReference>
<dbReference type="EMBL" id="JADBED010000001">
    <property type="protein sequence ID" value="MBE1523420.1"/>
    <property type="molecule type" value="Genomic_DNA"/>
</dbReference>
<keyword evidence="1" id="KW-0802">TPR repeat</keyword>
<protein>
    <submittedName>
        <fullName evidence="3">Tetratricopeptide (TPR) repeat protein</fullName>
    </submittedName>
</protein>
<accession>A0ABR9JBX1</accession>
<dbReference type="PROSITE" id="PS50005">
    <property type="entry name" value="TPR"/>
    <property type="match status" value="1"/>
</dbReference>
<dbReference type="InterPro" id="IPR019734">
    <property type="entry name" value="TPR_rpt"/>
</dbReference>
<name>A0ABR9JBX1_9MICC</name>
<dbReference type="Gene3D" id="1.25.40.10">
    <property type="entry name" value="Tetratricopeptide repeat domain"/>
    <property type="match status" value="1"/>
</dbReference>
<evidence type="ECO:0000313" key="4">
    <source>
        <dbReference type="Proteomes" id="UP000643525"/>
    </source>
</evidence>
<gene>
    <name evidence="3" type="ORF">H4W27_000538</name>
</gene>